<proteinExistence type="predicted"/>
<dbReference type="InterPro" id="IPR007048">
    <property type="entry name" value="IraD/Gp25-like"/>
</dbReference>
<evidence type="ECO:0000313" key="2">
    <source>
        <dbReference type="EMBL" id="TDB51268.1"/>
    </source>
</evidence>
<dbReference type="Proteomes" id="UP000295598">
    <property type="component" value="Unassembled WGS sequence"/>
</dbReference>
<reference evidence="2 3" key="1">
    <citation type="journal article" date="2019" name="Int. J. Syst. Evol. Microbiol.">
        <title>Photorhabdus khanii subsp. guanajuatensis subsp. nov., isolated from Heterorhabditis atacamensis, and Photorhabdus luminescens subsp. mexicana subsp. nov., isolated from Heterorhabditis mexicana entomopathogenic nematodes.</title>
        <authorList>
            <person name="Machado R.A.R."/>
            <person name="Bruno P."/>
            <person name="Arce C.C.M."/>
            <person name="Liechti N."/>
            <person name="Kohler A."/>
            <person name="Bernal J."/>
            <person name="Bruggmann R."/>
            <person name="Turlings T.C.J."/>
        </authorList>
    </citation>
    <scope>NUCLEOTIDE SEQUENCE [LARGE SCALE GENOMIC DNA]</scope>
    <source>
        <strain evidence="2 3">MEX20-17</strain>
    </source>
</reference>
<protein>
    <submittedName>
        <fullName evidence="2">Type VI secretion system baseplate subunit TssE</fullName>
    </submittedName>
</protein>
<comment type="caution">
    <text evidence="2">The sequence shown here is derived from an EMBL/GenBank/DDBJ whole genome shotgun (WGS) entry which is preliminary data.</text>
</comment>
<accession>A0A4R4JB35</accession>
<dbReference type="EMBL" id="PUJY01000033">
    <property type="protein sequence ID" value="TDB51268.1"/>
    <property type="molecule type" value="Genomic_DNA"/>
</dbReference>
<evidence type="ECO:0000259" key="1">
    <source>
        <dbReference type="Pfam" id="PF04965"/>
    </source>
</evidence>
<gene>
    <name evidence="2" type="primary">tssE</name>
    <name evidence="2" type="ORF">C5467_17140</name>
</gene>
<dbReference type="SUPFAM" id="SSF160719">
    <property type="entry name" value="gpW/gp25-like"/>
    <property type="match status" value="1"/>
</dbReference>
<dbReference type="NCBIfam" id="TIGR03357">
    <property type="entry name" value="VI_zyme"/>
    <property type="match status" value="1"/>
</dbReference>
<dbReference type="InterPro" id="IPR017737">
    <property type="entry name" value="TssE1-like"/>
</dbReference>
<sequence>MIQPSFLHRLKDDYPQDEKRGVTLNWSRQEVVQSLISDLSMLFSSRPISAISPLFGELPKSVLNYGVYDVINVDISDDERIDALSNNIYQAISWFEPRLKNVVITLQKNTPENITFWVNGNFFNEQVVFSISWSSTAYTYSISWDKLQ</sequence>
<organism evidence="2 3">
    <name type="scientific">Photorhabdus khanii subsp. guanajuatensis</name>
    <dbReference type="NCBI Taxonomy" id="2100166"/>
    <lineage>
        <taxon>Bacteria</taxon>
        <taxon>Pseudomonadati</taxon>
        <taxon>Pseudomonadota</taxon>
        <taxon>Gammaproteobacteria</taxon>
        <taxon>Enterobacterales</taxon>
        <taxon>Morganellaceae</taxon>
        <taxon>Photorhabdus</taxon>
    </lineage>
</organism>
<evidence type="ECO:0000313" key="3">
    <source>
        <dbReference type="Proteomes" id="UP000295598"/>
    </source>
</evidence>
<dbReference type="RefSeq" id="WP_036847190.1">
    <property type="nucleotide sequence ID" value="NZ_CAWOJO010000033.1"/>
</dbReference>
<name>A0A4R4JB35_9GAMM</name>
<feature type="domain" description="IraD/Gp25-like" evidence="1">
    <location>
        <begin position="33"/>
        <end position="119"/>
    </location>
</feature>
<dbReference type="AlphaFoldDB" id="A0A4R4JB35"/>
<dbReference type="Pfam" id="PF04965">
    <property type="entry name" value="GPW_gp25"/>
    <property type="match status" value="1"/>
</dbReference>